<sequence length="379" mass="42358">MGRASPRTVFPYPFRERVVSIAAKFEIEYLQYLDAEGKQVRDDLPAFTKDLDHMVELYKLMMSTRVFDAKSVALQRTGKLGTYASCLGHEASHVGIGSAMKPEDVLAVSYREYGAQLYRGVQPREVYMYWGGDERGNDYQNEPARHDFAWSVPIATQCLHAAGTALAFKIRNEKRVAVCTIGDGGSSKGDFYGAINIAGAQNLPMVAVIVNNQWAISVPRKIQSGAPTLAQKGIAAGLYCIQVDGNDIIAVRKAMEDALERARNGEGGSVLELVTYRLSDHTTADDARRYRGEQEVKDAWAKEPMKRLRNWLVAKKVWDDAKEEAWKAECDEWMDNEVNAYLQTKTQPVTAMFDYTFAEVPADLAKQRDLALSLDKKAH</sequence>
<comment type="caution">
    <text evidence="6">The sequence shown here is derived from an EMBL/GenBank/DDBJ whole genome shotgun (WGS) entry which is preliminary data.</text>
</comment>
<evidence type="ECO:0000313" key="7">
    <source>
        <dbReference type="Proteomes" id="UP000620046"/>
    </source>
</evidence>
<comment type="catalytic activity">
    <reaction evidence="4">
        <text>N(6)-[(R)-lipoyl]-L-lysyl-[protein] + pyruvate + H(+) = N(6)-[(R)-S(8)-acetyldihydrolipoyl]-L-lysyl-[protein] + CO2</text>
        <dbReference type="Rhea" id="RHEA:19189"/>
        <dbReference type="Rhea" id="RHEA-COMP:10474"/>
        <dbReference type="Rhea" id="RHEA-COMP:10478"/>
        <dbReference type="ChEBI" id="CHEBI:15361"/>
        <dbReference type="ChEBI" id="CHEBI:15378"/>
        <dbReference type="ChEBI" id="CHEBI:16526"/>
        <dbReference type="ChEBI" id="CHEBI:83099"/>
        <dbReference type="ChEBI" id="CHEBI:83111"/>
        <dbReference type="EC" id="1.2.4.1"/>
    </reaction>
</comment>
<dbReference type="SUPFAM" id="SSF52518">
    <property type="entry name" value="Thiamin diphosphate-binding fold (THDP-binding)"/>
    <property type="match status" value="1"/>
</dbReference>
<keyword evidence="3 4" id="KW-0786">Thiamine pyrophosphate</keyword>
<dbReference type="EC" id="1.2.4.1" evidence="4"/>
<dbReference type="InterPro" id="IPR001017">
    <property type="entry name" value="DH_E1"/>
</dbReference>
<dbReference type="PANTHER" id="PTHR43380:SF1">
    <property type="entry name" value="2-OXOISOVALERATE DEHYDROGENASE SUBUNIT ALPHA, MITOCHONDRIAL"/>
    <property type="match status" value="1"/>
</dbReference>
<dbReference type="InterPro" id="IPR050771">
    <property type="entry name" value="Alpha-ketoacid_DH_E1_comp"/>
</dbReference>
<comment type="function">
    <text evidence="4">The pyruvate dehydrogenase complex catalyzes the overall conversion of pyruvate to acetyl-CoA and CO(2). It contains multiple copies of three enzymatic components: pyruvate dehydrogenase (E1), dihydrolipoamide acetyltransferase (E2) and lipoamide dehydrogenase (E3).</text>
</comment>
<dbReference type="Pfam" id="PF00676">
    <property type="entry name" value="E1_dh"/>
    <property type="match status" value="1"/>
</dbReference>
<dbReference type="Gene3D" id="3.40.50.970">
    <property type="match status" value="1"/>
</dbReference>
<protein>
    <recommendedName>
        <fullName evidence="4">Pyruvate dehydrogenase E1 component subunit alpha</fullName>
        <ecNumber evidence="4">1.2.4.1</ecNumber>
    </recommendedName>
</protein>
<gene>
    <name evidence="6" type="primary">pdhA</name>
    <name evidence="6" type="ORF">GCM10010981_10950</name>
</gene>
<dbReference type="Proteomes" id="UP000620046">
    <property type="component" value="Unassembled WGS sequence"/>
</dbReference>
<dbReference type="NCBIfam" id="TIGR03181">
    <property type="entry name" value="PDH_E1_alph_x"/>
    <property type="match status" value="1"/>
</dbReference>
<evidence type="ECO:0000256" key="2">
    <source>
        <dbReference type="ARBA" id="ARBA00023002"/>
    </source>
</evidence>
<dbReference type="InterPro" id="IPR029061">
    <property type="entry name" value="THDP-binding"/>
</dbReference>
<comment type="cofactor">
    <cofactor evidence="1 4">
        <name>thiamine diphosphate</name>
        <dbReference type="ChEBI" id="CHEBI:58937"/>
    </cofactor>
</comment>
<reference evidence="7" key="1">
    <citation type="journal article" date="2019" name="Int. J. Syst. Evol. Microbiol.">
        <title>The Global Catalogue of Microorganisms (GCM) 10K type strain sequencing project: providing services to taxonomists for standard genome sequencing and annotation.</title>
        <authorList>
            <consortium name="The Broad Institute Genomics Platform"/>
            <consortium name="The Broad Institute Genome Sequencing Center for Infectious Disease"/>
            <person name="Wu L."/>
            <person name="Ma J."/>
        </authorList>
    </citation>
    <scope>NUCLEOTIDE SEQUENCE [LARGE SCALE GENOMIC DNA]</scope>
    <source>
        <strain evidence="7">CGMCC 1.15439</strain>
    </source>
</reference>
<evidence type="ECO:0000256" key="1">
    <source>
        <dbReference type="ARBA" id="ARBA00001964"/>
    </source>
</evidence>
<organism evidence="6 7">
    <name type="scientific">Dyella nitratireducens</name>
    <dbReference type="NCBI Taxonomy" id="1849580"/>
    <lineage>
        <taxon>Bacteria</taxon>
        <taxon>Pseudomonadati</taxon>
        <taxon>Pseudomonadota</taxon>
        <taxon>Gammaproteobacteria</taxon>
        <taxon>Lysobacterales</taxon>
        <taxon>Rhodanobacteraceae</taxon>
        <taxon>Dyella</taxon>
    </lineage>
</organism>
<name>A0ABQ1FQM2_9GAMM</name>
<evidence type="ECO:0000256" key="3">
    <source>
        <dbReference type="ARBA" id="ARBA00023052"/>
    </source>
</evidence>
<accession>A0ABQ1FQM2</accession>
<dbReference type="EMBL" id="BMJA01000001">
    <property type="protein sequence ID" value="GGA24308.1"/>
    <property type="molecule type" value="Genomic_DNA"/>
</dbReference>
<feature type="domain" description="Dehydrogenase E1 component" evidence="5">
    <location>
        <begin position="58"/>
        <end position="344"/>
    </location>
</feature>
<comment type="subunit">
    <text evidence="4">Heterodimer of an alpha and a beta chain.</text>
</comment>
<evidence type="ECO:0000256" key="4">
    <source>
        <dbReference type="RuleBase" id="RU366007"/>
    </source>
</evidence>
<keyword evidence="7" id="KW-1185">Reference proteome</keyword>
<dbReference type="PANTHER" id="PTHR43380">
    <property type="entry name" value="2-OXOISOVALERATE DEHYDROGENASE SUBUNIT ALPHA, MITOCHONDRIAL"/>
    <property type="match status" value="1"/>
</dbReference>
<dbReference type="CDD" id="cd02000">
    <property type="entry name" value="TPP_E1_PDC_ADC_BCADC"/>
    <property type="match status" value="1"/>
</dbReference>
<evidence type="ECO:0000259" key="5">
    <source>
        <dbReference type="Pfam" id="PF00676"/>
    </source>
</evidence>
<keyword evidence="2 4" id="KW-0560">Oxidoreductase</keyword>
<proteinExistence type="predicted"/>
<evidence type="ECO:0000313" key="6">
    <source>
        <dbReference type="EMBL" id="GGA24308.1"/>
    </source>
</evidence>
<keyword evidence="4 6" id="KW-0670">Pyruvate</keyword>
<dbReference type="InterPro" id="IPR017596">
    <property type="entry name" value="PdhA/BkdA"/>
</dbReference>